<keyword evidence="9" id="KW-1185">Reference proteome</keyword>
<dbReference type="InterPro" id="IPR006076">
    <property type="entry name" value="FAD-dep_OxRdtase"/>
</dbReference>
<reference evidence="8" key="4">
    <citation type="submission" date="2015-04" db="EMBL/GenBank/DDBJ databases">
        <title>Maintaining two mating types: Structure of the mating type locus and its role in heterokaryosis in Podospora anserina.</title>
        <authorList>
            <person name="Grognet P."/>
            <person name="Bidard F."/>
            <person name="Kuchly C."/>
            <person name="Chan Ho Tong L."/>
            <person name="Coppin E."/>
            <person name="Ait Benkhali J."/>
            <person name="Couloux A."/>
            <person name="Wincker P."/>
            <person name="Debuchy R."/>
            <person name="Silar P."/>
        </authorList>
    </citation>
    <scope>NUCLEOTIDE SEQUENCE</scope>
</reference>
<dbReference type="EMBL" id="CU633872">
    <property type="protein sequence ID" value="CAP65461.1"/>
    <property type="molecule type" value="Genomic_DNA"/>
</dbReference>
<sequence>MGIFQSKVVRHGKSYIIVGAGAFGASTALHLIRKYPSAKIYLVDRKPYPPERAASWDWNKVIRADYTTRVYMNLALEALEKWTEDKLYREFYHQSGLAWVADSEFYQSIINNYRQFPGSKHQVQLLSTQDVRNLWGGIHADAVYQDVKEVFYNKTGGWAEAANALRKVIDTAVREGVKYVEADVKKVLLDKDGSAIGVITEEGRAIHASHTVLATGAMTANILADSAPTEPKLQLGSRMTAAAICSAMVKLDEREASLFKTGPVFANDLDTVIGMTAIEQPVSTSLPPNSDNQLKVYRDESFRNTVLHEASGQEISVPPSKPSYDQWDLSPGMKKEVRSSFEGIFGEKAKDWELFNYRICWYVETWDAVTPTQDPIICEHPHAKQLFLVTGGSFHGYKFLPIIGKYVVEMLDGTLKPELAKIWAWDKENNGEAHEGMFPTREMADV</sequence>
<accession>B2ANN9</accession>
<evidence type="ECO:0000256" key="3">
    <source>
        <dbReference type="ARBA" id="ARBA00022630"/>
    </source>
</evidence>
<evidence type="ECO:0000313" key="9">
    <source>
        <dbReference type="Proteomes" id="UP000001197"/>
    </source>
</evidence>
<evidence type="ECO:0000256" key="5">
    <source>
        <dbReference type="ARBA" id="ARBA00023002"/>
    </source>
</evidence>
<dbReference type="STRING" id="515849.B2ANN9"/>
<dbReference type="PANTHER" id="PTHR10961:SF37">
    <property type="entry name" value="FAD DEPENDENT OXIDOREDUCTASE DOMAIN-CONTAINING PROTEIN"/>
    <property type="match status" value="1"/>
</dbReference>
<feature type="domain" description="FAD dependent oxidoreductase" evidence="6">
    <location>
        <begin position="15"/>
        <end position="410"/>
    </location>
</feature>
<dbReference type="KEGG" id="pan:PODANS72p162"/>
<dbReference type="EMBL" id="FO904941">
    <property type="protein sequence ID" value="CDP31457.1"/>
    <property type="molecule type" value="Genomic_DNA"/>
</dbReference>
<gene>
    <name evidence="7" type="ORF">PODANS_6_9620</name>
</gene>
<comment type="similarity">
    <text evidence="2">Belongs to the MSOX/MTOX family.</text>
</comment>
<dbReference type="PANTHER" id="PTHR10961">
    <property type="entry name" value="PEROXISOMAL SARCOSINE OXIDASE"/>
    <property type="match status" value="1"/>
</dbReference>
<dbReference type="AlphaFoldDB" id="B2ANN9"/>
<reference evidence="7 9" key="1">
    <citation type="journal article" date="2008" name="Genome Biol.">
        <title>The genome sequence of the model ascomycete fungus Podospora anserina.</title>
        <authorList>
            <person name="Espagne E."/>
            <person name="Lespinet O."/>
            <person name="Malagnac F."/>
            <person name="Da Silva C."/>
            <person name="Jaillon O."/>
            <person name="Porcel B.M."/>
            <person name="Couloux A."/>
            <person name="Aury J.-M."/>
            <person name="Segurens B."/>
            <person name="Poulain J."/>
            <person name="Anthouard V."/>
            <person name="Grossetete S."/>
            <person name="Khalili H."/>
            <person name="Coppin E."/>
            <person name="Dequard-Chablat M."/>
            <person name="Picard M."/>
            <person name="Contamine V."/>
            <person name="Arnaise S."/>
            <person name="Bourdais A."/>
            <person name="Berteaux-Lecellier V."/>
            <person name="Gautheret D."/>
            <person name="de Vries R.P."/>
            <person name="Battaglia E."/>
            <person name="Coutinho P.M."/>
            <person name="Danchin E.G.J."/>
            <person name="Henrissat B."/>
            <person name="El Khoury R."/>
            <person name="Sainsard-Chanet A."/>
            <person name="Boivin A."/>
            <person name="Pinan-Lucarre B."/>
            <person name="Sellem C.H."/>
            <person name="Debuchy R."/>
            <person name="Wincker P."/>
            <person name="Weissenbach J."/>
            <person name="Silar P."/>
        </authorList>
    </citation>
    <scope>NUCLEOTIDE SEQUENCE [LARGE SCALE GENOMIC DNA]</scope>
    <source>
        <strain evidence="9">S / ATCC MYA-4624 / DSM 980 / FGSC 10383</strain>
        <strain evidence="7">S mat+</strain>
    </source>
</reference>
<protein>
    <submittedName>
        <fullName evidence="7">Podospora anserina S mat+ genomic DNA chromosome 6, supercontig 4</fullName>
    </submittedName>
    <submittedName>
        <fullName evidence="8">Sarcosine oxidase</fullName>
    </submittedName>
</protein>
<evidence type="ECO:0000313" key="8">
    <source>
        <dbReference type="EMBL" id="CDP31457.1"/>
    </source>
</evidence>
<keyword evidence="3" id="KW-0285">Flavoprotein</keyword>
<dbReference type="Proteomes" id="UP000001197">
    <property type="component" value="Chromosome 6"/>
</dbReference>
<keyword evidence="4" id="KW-0274">FAD</keyword>
<comment type="cofactor">
    <cofactor evidence="1">
        <name>FAD</name>
        <dbReference type="ChEBI" id="CHEBI:57692"/>
    </cofactor>
</comment>
<evidence type="ECO:0000256" key="4">
    <source>
        <dbReference type="ARBA" id="ARBA00022827"/>
    </source>
</evidence>
<reference evidence="9" key="3">
    <citation type="journal article" date="2014" name="Genetics">
        <title>Maintaining two mating types: Structure of the mating type locus and its role in heterokaryosis in Podospora anserina.</title>
        <authorList>
            <person name="Grognet P."/>
            <person name="Bidard F."/>
            <person name="Kuchly C."/>
            <person name="Tong L.C.H."/>
            <person name="Coppin E."/>
            <person name="Benkhali J.A."/>
            <person name="Couloux A."/>
            <person name="Wincker P."/>
            <person name="Debuchy R."/>
            <person name="Silar P."/>
        </authorList>
    </citation>
    <scope>GENOME REANNOTATION</scope>
    <source>
        <strain evidence="9">S / ATCC MYA-4624 / DSM 980 / FGSC 10383</strain>
    </source>
</reference>
<dbReference type="InterPro" id="IPR045170">
    <property type="entry name" value="MTOX"/>
</dbReference>
<dbReference type="Gene3D" id="3.30.9.10">
    <property type="entry name" value="D-Amino Acid Oxidase, subunit A, domain 2"/>
    <property type="match status" value="1"/>
</dbReference>
<dbReference type="GO" id="GO:0050660">
    <property type="term" value="F:flavin adenine dinucleotide binding"/>
    <property type="evidence" value="ECO:0007669"/>
    <property type="project" value="InterPro"/>
</dbReference>
<dbReference type="GO" id="GO:0008115">
    <property type="term" value="F:sarcosine oxidase activity"/>
    <property type="evidence" value="ECO:0007669"/>
    <property type="project" value="TreeGrafter"/>
</dbReference>
<keyword evidence="5" id="KW-0560">Oxidoreductase</keyword>
<dbReference type="Pfam" id="PF01266">
    <property type="entry name" value="DAO"/>
    <property type="match status" value="1"/>
</dbReference>
<reference evidence="7" key="2">
    <citation type="submission" date="2008-07" db="EMBL/GenBank/DDBJ databases">
        <authorList>
            <person name="Genoscope - CEA"/>
        </authorList>
    </citation>
    <scope>NUCLEOTIDE SEQUENCE</scope>
    <source>
        <strain evidence="7">S mat+</strain>
    </source>
</reference>
<dbReference type="GeneID" id="11176449"/>
<dbReference type="OrthoDB" id="2219495at2759"/>
<dbReference type="RefSeq" id="XP_003437376.1">
    <property type="nucleotide sequence ID" value="XM_003437328.1"/>
</dbReference>
<dbReference type="VEuPathDB" id="FungiDB:PODANS_6_9620"/>
<evidence type="ECO:0000259" key="6">
    <source>
        <dbReference type="Pfam" id="PF01266"/>
    </source>
</evidence>
<organism evidence="7">
    <name type="scientific">Podospora anserina (strain S / ATCC MYA-4624 / DSM 980 / FGSC 10383)</name>
    <name type="common">Pleurage anserina</name>
    <dbReference type="NCBI Taxonomy" id="515849"/>
    <lineage>
        <taxon>Eukaryota</taxon>
        <taxon>Fungi</taxon>
        <taxon>Dikarya</taxon>
        <taxon>Ascomycota</taxon>
        <taxon>Pezizomycotina</taxon>
        <taxon>Sordariomycetes</taxon>
        <taxon>Sordariomycetidae</taxon>
        <taxon>Sordariales</taxon>
        <taxon>Podosporaceae</taxon>
        <taxon>Podospora</taxon>
        <taxon>Podospora anserina</taxon>
    </lineage>
</organism>
<dbReference type="eggNOG" id="KOG2820">
    <property type="taxonomic scope" value="Eukaryota"/>
</dbReference>
<dbReference type="GO" id="GO:0051698">
    <property type="term" value="F:saccharopine oxidase activity"/>
    <property type="evidence" value="ECO:0007669"/>
    <property type="project" value="TreeGrafter"/>
</dbReference>
<evidence type="ECO:0000256" key="1">
    <source>
        <dbReference type="ARBA" id="ARBA00001974"/>
    </source>
</evidence>
<dbReference type="SUPFAM" id="SSF51905">
    <property type="entry name" value="FAD/NAD(P)-binding domain"/>
    <property type="match status" value="1"/>
</dbReference>
<proteinExistence type="inferred from homology"/>
<dbReference type="InterPro" id="IPR036188">
    <property type="entry name" value="FAD/NAD-bd_sf"/>
</dbReference>
<name>B2ANN9_PODAN</name>
<dbReference type="HOGENOM" id="CLU_007884_0_2_1"/>
<dbReference type="Gene3D" id="3.50.50.60">
    <property type="entry name" value="FAD/NAD(P)-binding domain"/>
    <property type="match status" value="1"/>
</dbReference>
<evidence type="ECO:0000313" key="7">
    <source>
        <dbReference type="EMBL" id="CAP65461.1"/>
    </source>
</evidence>
<evidence type="ECO:0000256" key="2">
    <source>
        <dbReference type="ARBA" id="ARBA00010989"/>
    </source>
</evidence>